<evidence type="ECO:0000313" key="9">
    <source>
        <dbReference type="EMBL" id="KAK6916394.1"/>
    </source>
</evidence>
<dbReference type="PANTHER" id="PTHR45614">
    <property type="entry name" value="MYB PROTEIN-RELATED"/>
    <property type="match status" value="1"/>
</dbReference>
<sequence>MANNENDRIKGPWSPEEDATLTRLVGENGAKNWSYISRSIPGRSGKSCRLRWCNQLSPEVEQRPFTADEDRTIIWAHSQYRNKWAKIAKHLNGRTDNAVKNHWNSTLKRKFAALMEDNGSGDGDDLSDKKLALGGGWRSSPGSPDESDVCDSSIPIPTAESEEPSTMLTLSLLGTESSSAAERGLSSTTCDLTSRLDFAKNRSELNPELLCVMQEMIREEVKNYFSCLALGTDSAPKRRN</sequence>
<dbReference type="InterPro" id="IPR009057">
    <property type="entry name" value="Homeodomain-like_sf"/>
</dbReference>
<evidence type="ECO:0000256" key="3">
    <source>
        <dbReference type="ARBA" id="ARBA00023015"/>
    </source>
</evidence>
<accession>A0AAN8YV98</accession>
<keyword evidence="3" id="KW-0805">Transcription regulation</keyword>
<evidence type="ECO:0000259" key="8">
    <source>
        <dbReference type="PROSITE" id="PS51294"/>
    </source>
</evidence>
<dbReference type="SMART" id="SM00717">
    <property type="entry name" value="SANT"/>
    <property type="match status" value="2"/>
</dbReference>
<comment type="caution">
    <text evidence="9">The sequence shown here is derived from an EMBL/GenBank/DDBJ whole genome shotgun (WGS) entry which is preliminary data.</text>
</comment>
<dbReference type="Proteomes" id="UP001370490">
    <property type="component" value="Unassembled WGS sequence"/>
</dbReference>
<evidence type="ECO:0000256" key="2">
    <source>
        <dbReference type="ARBA" id="ARBA00022737"/>
    </source>
</evidence>
<dbReference type="Pfam" id="PF00249">
    <property type="entry name" value="Myb_DNA-binding"/>
    <property type="match status" value="2"/>
</dbReference>
<dbReference type="PANTHER" id="PTHR45614:SF25">
    <property type="entry name" value="MYB PROTEIN"/>
    <property type="match status" value="1"/>
</dbReference>
<dbReference type="GO" id="GO:0000978">
    <property type="term" value="F:RNA polymerase II cis-regulatory region sequence-specific DNA binding"/>
    <property type="evidence" value="ECO:0007669"/>
    <property type="project" value="TreeGrafter"/>
</dbReference>
<dbReference type="SUPFAM" id="SSF46689">
    <property type="entry name" value="Homeodomain-like"/>
    <property type="match status" value="1"/>
</dbReference>
<feature type="domain" description="HTH myb-type" evidence="8">
    <location>
        <begin position="63"/>
        <end position="111"/>
    </location>
</feature>
<evidence type="ECO:0000259" key="7">
    <source>
        <dbReference type="PROSITE" id="PS50090"/>
    </source>
</evidence>
<dbReference type="Gene3D" id="1.10.10.60">
    <property type="entry name" value="Homeodomain-like"/>
    <property type="match status" value="2"/>
</dbReference>
<dbReference type="FunFam" id="1.10.10.60:FF:000060">
    <property type="entry name" value="MYB transcription factor"/>
    <property type="match status" value="1"/>
</dbReference>
<feature type="domain" description="Myb-like" evidence="7">
    <location>
        <begin position="57"/>
        <end position="107"/>
    </location>
</feature>
<keyword evidence="5" id="KW-0804">Transcription</keyword>
<dbReference type="InterPro" id="IPR050560">
    <property type="entry name" value="MYB_TF"/>
</dbReference>
<evidence type="ECO:0000256" key="6">
    <source>
        <dbReference type="ARBA" id="ARBA00023242"/>
    </source>
</evidence>
<comment type="subcellular location">
    <subcellularLocation>
        <location evidence="1">Nucleus</location>
    </subcellularLocation>
</comment>
<feature type="domain" description="Myb-like" evidence="7">
    <location>
        <begin position="5"/>
        <end position="56"/>
    </location>
</feature>
<name>A0AAN8YV98_9MAGN</name>
<evidence type="ECO:0000256" key="1">
    <source>
        <dbReference type="ARBA" id="ARBA00004123"/>
    </source>
</evidence>
<dbReference type="InterPro" id="IPR017930">
    <property type="entry name" value="Myb_dom"/>
</dbReference>
<dbReference type="InterPro" id="IPR001005">
    <property type="entry name" value="SANT/Myb"/>
</dbReference>
<evidence type="ECO:0000313" key="10">
    <source>
        <dbReference type="Proteomes" id="UP001370490"/>
    </source>
</evidence>
<dbReference type="GO" id="GO:0005634">
    <property type="term" value="C:nucleus"/>
    <property type="evidence" value="ECO:0007669"/>
    <property type="project" value="UniProtKB-SubCell"/>
</dbReference>
<dbReference type="PROSITE" id="PS51294">
    <property type="entry name" value="HTH_MYB"/>
    <property type="match status" value="2"/>
</dbReference>
<keyword evidence="2" id="KW-0677">Repeat</keyword>
<dbReference type="AlphaFoldDB" id="A0AAN8YV98"/>
<evidence type="ECO:0000256" key="5">
    <source>
        <dbReference type="ARBA" id="ARBA00023163"/>
    </source>
</evidence>
<keyword evidence="6" id="KW-0539">Nucleus</keyword>
<protein>
    <submittedName>
        <fullName evidence="9">SANT/Myb domain</fullName>
    </submittedName>
</protein>
<evidence type="ECO:0000256" key="4">
    <source>
        <dbReference type="ARBA" id="ARBA00023125"/>
    </source>
</evidence>
<feature type="domain" description="HTH myb-type" evidence="8">
    <location>
        <begin position="5"/>
        <end position="60"/>
    </location>
</feature>
<gene>
    <name evidence="9" type="ORF">RJ641_019255</name>
</gene>
<dbReference type="CDD" id="cd00167">
    <property type="entry name" value="SANT"/>
    <property type="match status" value="2"/>
</dbReference>
<keyword evidence="10" id="KW-1185">Reference proteome</keyword>
<organism evidence="9 10">
    <name type="scientific">Dillenia turbinata</name>
    <dbReference type="NCBI Taxonomy" id="194707"/>
    <lineage>
        <taxon>Eukaryota</taxon>
        <taxon>Viridiplantae</taxon>
        <taxon>Streptophyta</taxon>
        <taxon>Embryophyta</taxon>
        <taxon>Tracheophyta</taxon>
        <taxon>Spermatophyta</taxon>
        <taxon>Magnoliopsida</taxon>
        <taxon>eudicotyledons</taxon>
        <taxon>Gunneridae</taxon>
        <taxon>Pentapetalae</taxon>
        <taxon>Dilleniales</taxon>
        <taxon>Dilleniaceae</taxon>
        <taxon>Dillenia</taxon>
    </lineage>
</organism>
<keyword evidence="4" id="KW-0238">DNA-binding</keyword>
<reference evidence="9 10" key="1">
    <citation type="submission" date="2023-12" db="EMBL/GenBank/DDBJ databases">
        <title>A high-quality genome assembly for Dillenia turbinata (Dilleniales).</title>
        <authorList>
            <person name="Chanderbali A."/>
        </authorList>
    </citation>
    <scope>NUCLEOTIDE SEQUENCE [LARGE SCALE GENOMIC DNA]</scope>
    <source>
        <strain evidence="9">LSX21</strain>
        <tissue evidence="9">Leaf</tissue>
    </source>
</reference>
<dbReference type="EMBL" id="JBAMMX010000024">
    <property type="protein sequence ID" value="KAK6916394.1"/>
    <property type="molecule type" value="Genomic_DNA"/>
</dbReference>
<proteinExistence type="predicted"/>
<dbReference type="PROSITE" id="PS50090">
    <property type="entry name" value="MYB_LIKE"/>
    <property type="match status" value="2"/>
</dbReference>
<dbReference type="GO" id="GO:0000981">
    <property type="term" value="F:DNA-binding transcription factor activity, RNA polymerase II-specific"/>
    <property type="evidence" value="ECO:0007669"/>
    <property type="project" value="TreeGrafter"/>
</dbReference>